<dbReference type="GO" id="GO:0005509">
    <property type="term" value="F:calcium ion binding"/>
    <property type="evidence" value="ECO:0007669"/>
    <property type="project" value="InterPro"/>
</dbReference>
<dbReference type="RefSeq" id="XP_034313522.1">
    <property type="nucleotide sequence ID" value="XM_034457631.2"/>
</dbReference>
<proteinExistence type="predicted"/>
<evidence type="ECO:0000259" key="4">
    <source>
        <dbReference type="PROSITE" id="PS50222"/>
    </source>
</evidence>
<dbReference type="OrthoDB" id="343296at2759"/>
<evidence type="ECO:0000313" key="5">
    <source>
        <dbReference type="EnsemblMetazoa" id="G6649.2:cds"/>
    </source>
</evidence>
<dbReference type="PANTHER" id="PTHR23048">
    <property type="entry name" value="MYOSIN LIGHT CHAIN 1, 3"/>
    <property type="match status" value="1"/>
</dbReference>
<feature type="domain" description="EF-hand" evidence="4">
    <location>
        <begin position="60"/>
        <end position="95"/>
    </location>
</feature>
<dbReference type="PANTHER" id="PTHR23048:SF59">
    <property type="entry name" value="EF-HAND SUPERFAMILY PROTEIN"/>
    <property type="match status" value="1"/>
</dbReference>
<feature type="domain" description="EF-hand" evidence="4">
    <location>
        <begin position="97"/>
        <end position="132"/>
    </location>
</feature>
<accession>A0A8W8NNV9</accession>
<dbReference type="SMART" id="SM00054">
    <property type="entry name" value="EFh"/>
    <property type="match status" value="3"/>
</dbReference>
<reference evidence="5" key="1">
    <citation type="submission" date="2022-08" db="UniProtKB">
        <authorList>
            <consortium name="EnsemblMetazoa"/>
        </authorList>
    </citation>
    <scope>IDENTIFICATION</scope>
    <source>
        <strain evidence="5">05x7-T-G4-1.051#20</strain>
    </source>
</reference>
<evidence type="ECO:0000256" key="2">
    <source>
        <dbReference type="ARBA" id="ARBA00022837"/>
    </source>
</evidence>
<dbReference type="KEGG" id="crg:105331093"/>
<dbReference type="InterPro" id="IPR050230">
    <property type="entry name" value="CALM/Myosin/TropC-like"/>
</dbReference>
<organism evidence="5 6">
    <name type="scientific">Magallana gigas</name>
    <name type="common">Pacific oyster</name>
    <name type="synonym">Crassostrea gigas</name>
    <dbReference type="NCBI Taxonomy" id="29159"/>
    <lineage>
        <taxon>Eukaryota</taxon>
        <taxon>Metazoa</taxon>
        <taxon>Spiralia</taxon>
        <taxon>Lophotrochozoa</taxon>
        <taxon>Mollusca</taxon>
        <taxon>Bivalvia</taxon>
        <taxon>Autobranchia</taxon>
        <taxon>Pteriomorphia</taxon>
        <taxon>Ostreida</taxon>
        <taxon>Ostreoidea</taxon>
        <taxon>Ostreidae</taxon>
        <taxon>Magallana</taxon>
    </lineage>
</organism>
<dbReference type="Gene3D" id="1.10.238.10">
    <property type="entry name" value="EF-hand"/>
    <property type="match status" value="2"/>
</dbReference>
<dbReference type="PROSITE" id="PS50222">
    <property type="entry name" value="EF_HAND_2"/>
    <property type="match status" value="3"/>
</dbReference>
<dbReference type="PROSITE" id="PS00018">
    <property type="entry name" value="EF_HAND_1"/>
    <property type="match status" value="2"/>
</dbReference>
<dbReference type="EnsemblMetazoa" id="G6649.2">
    <property type="protein sequence ID" value="G6649.2:cds"/>
    <property type="gene ID" value="G6649"/>
</dbReference>
<dbReference type="SUPFAM" id="SSF47473">
    <property type="entry name" value="EF-hand"/>
    <property type="match status" value="1"/>
</dbReference>
<evidence type="ECO:0000256" key="3">
    <source>
        <dbReference type="ARBA" id="ARBA00023179"/>
    </source>
</evidence>
<dbReference type="Pfam" id="PF13499">
    <property type="entry name" value="EF-hand_7"/>
    <property type="match status" value="2"/>
</dbReference>
<protein>
    <recommendedName>
        <fullName evidence="4">EF-hand domain-containing protein</fullName>
    </recommendedName>
</protein>
<dbReference type="InterPro" id="IPR011992">
    <property type="entry name" value="EF-hand-dom_pair"/>
</dbReference>
<dbReference type="FunFam" id="1.10.238.10:FF:000001">
    <property type="entry name" value="Calmodulin 1"/>
    <property type="match status" value="1"/>
</dbReference>
<keyword evidence="6" id="KW-1185">Reference proteome</keyword>
<dbReference type="InterPro" id="IPR002048">
    <property type="entry name" value="EF_hand_dom"/>
</dbReference>
<keyword evidence="3" id="KW-0514">Muscle protein</keyword>
<keyword evidence="1" id="KW-0677">Repeat</keyword>
<feature type="domain" description="EF-hand" evidence="4">
    <location>
        <begin position="135"/>
        <end position="170"/>
    </location>
</feature>
<dbReference type="EnsemblMetazoa" id="G6649.1">
    <property type="protein sequence ID" value="G6649.1:cds"/>
    <property type="gene ID" value="G6649"/>
</dbReference>
<sequence>MAASKTKKQVRKSQFKLTSEQEADLRKVFDIFSKGGEESGYGTISAEDIKIAFRALGYEPKQEEIRQLISGVDKDGKGLLDFNDYLAIMTKKMTQKDDVEDLQKAFELLDRDRDGKINSGDLQSVAAELGYFTGTMAEDLQEMIDFADKDGDGVVSEREFLKFLKKTTFE</sequence>
<dbReference type="GO" id="GO:0016460">
    <property type="term" value="C:myosin II complex"/>
    <property type="evidence" value="ECO:0007669"/>
    <property type="project" value="TreeGrafter"/>
</dbReference>
<evidence type="ECO:0000313" key="6">
    <source>
        <dbReference type="Proteomes" id="UP000005408"/>
    </source>
</evidence>
<dbReference type="InterPro" id="IPR018247">
    <property type="entry name" value="EF_Hand_1_Ca_BS"/>
</dbReference>
<dbReference type="CDD" id="cd00051">
    <property type="entry name" value="EFh"/>
    <property type="match status" value="2"/>
</dbReference>
<name>A0A8W8NNV9_MAGGI</name>
<dbReference type="GeneID" id="105331093"/>
<dbReference type="Proteomes" id="UP000005408">
    <property type="component" value="Unassembled WGS sequence"/>
</dbReference>
<keyword evidence="2" id="KW-0106">Calcium</keyword>
<dbReference type="AlphaFoldDB" id="A0A8W8NNV9"/>
<evidence type="ECO:0000256" key="1">
    <source>
        <dbReference type="ARBA" id="ARBA00022737"/>
    </source>
</evidence>